<accession>A0A0F9RQV6</accession>
<organism evidence="1">
    <name type="scientific">marine sediment metagenome</name>
    <dbReference type="NCBI Taxonomy" id="412755"/>
    <lineage>
        <taxon>unclassified sequences</taxon>
        <taxon>metagenomes</taxon>
        <taxon>ecological metagenomes</taxon>
    </lineage>
</organism>
<reference evidence="1" key="1">
    <citation type="journal article" date="2015" name="Nature">
        <title>Complex archaea that bridge the gap between prokaryotes and eukaryotes.</title>
        <authorList>
            <person name="Spang A."/>
            <person name="Saw J.H."/>
            <person name="Jorgensen S.L."/>
            <person name="Zaremba-Niedzwiedzka K."/>
            <person name="Martijn J."/>
            <person name="Lind A.E."/>
            <person name="van Eijk R."/>
            <person name="Schleper C."/>
            <person name="Guy L."/>
            <person name="Ettema T.J."/>
        </authorList>
    </citation>
    <scope>NUCLEOTIDE SEQUENCE</scope>
</reference>
<sequence length="207" mass="23110">MTHTTQRRGLSPSRPGEELIVMGMVPNAFRGKKDVGKAMSELAAKMLEHGRDHWPKWTIDRLTKAAKGSAPDSLDVAFTDLKRVQNLLTDLKKEWIPRNRKMGYPISIVLTGLTGDSHACCQKTGFRQHTYLYCLGAFGRVKDLPSGDELSLITMCGHGLIARNRVRHLVRSLQEGELTLEEAAEDIARPCQCGIGNKQRAQELFAR</sequence>
<gene>
    <name evidence="1" type="ORF">LCGC14_0865380</name>
</gene>
<comment type="caution">
    <text evidence="1">The sequence shown here is derived from an EMBL/GenBank/DDBJ whole genome shotgun (WGS) entry which is preliminary data.</text>
</comment>
<proteinExistence type="predicted"/>
<dbReference type="AlphaFoldDB" id="A0A0F9RQV6"/>
<protein>
    <submittedName>
        <fullName evidence="1">Uncharacterized protein</fullName>
    </submittedName>
</protein>
<dbReference type="EMBL" id="LAZR01002644">
    <property type="protein sequence ID" value="KKN27356.1"/>
    <property type="molecule type" value="Genomic_DNA"/>
</dbReference>
<feature type="non-terminal residue" evidence="1">
    <location>
        <position position="207"/>
    </location>
</feature>
<evidence type="ECO:0000313" key="1">
    <source>
        <dbReference type="EMBL" id="KKN27356.1"/>
    </source>
</evidence>
<name>A0A0F9RQV6_9ZZZZ</name>